<keyword evidence="3" id="KW-1003">Cell membrane</keyword>
<evidence type="ECO:0000313" key="9">
    <source>
        <dbReference type="EMBL" id="EQD36938.1"/>
    </source>
</evidence>
<evidence type="ECO:0000259" key="8">
    <source>
        <dbReference type="PROSITE" id="PS50928"/>
    </source>
</evidence>
<dbReference type="AlphaFoldDB" id="T0YV80"/>
<dbReference type="InterPro" id="IPR000515">
    <property type="entry name" value="MetI-like"/>
</dbReference>
<dbReference type="PANTHER" id="PTHR43744:SF8">
    <property type="entry name" value="SN-GLYCEROL-3-PHOSPHATE TRANSPORT SYSTEM PERMEASE PROTEIN UGPE"/>
    <property type="match status" value="1"/>
</dbReference>
<evidence type="ECO:0000256" key="1">
    <source>
        <dbReference type="ARBA" id="ARBA00004651"/>
    </source>
</evidence>
<dbReference type="Pfam" id="PF00528">
    <property type="entry name" value="BPD_transp_1"/>
    <property type="match status" value="1"/>
</dbReference>
<keyword evidence="4 7" id="KW-0812">Transmembrane</keyword>
<evidence type="ECO:0000256" key="5">
    <source>
        <dbReference type="ARBA" id="ARBA00022989"/>
    </source>
</evidence>
<evidence type="ECO:0000256" key="2">
    <source>
        <dbReference type="ARBA" id="ARBA00022448"/>
    </source>
</evidence>
<keyword evidence="6 7" id="KW-0472">Membrane</keyword>
<comment type="caution">
    <text evidence="9">The sequence shown here is derived from an EMBL/GenBank/DDBJ whole genome shotgun (WGS) entry which is preliminary data.</text>
</comment>
<dbReference type="Gene3D" id="1.10.3720.10">
    <property type="entry name" value="MetI-like"/>
    <property type="match status" value="1"/>
</dbReference>
<dbReference type="GO" id="GO:0005886">
    <property type="term" value="C:plasma membrane"/>
    <property type="evidence" value="ECO:0007669"/>
    <property type="project" value="UniProtKB-SubCell"/>
</dbReference>
<evidence type="ECO:0000256" key="7">
    <source>
        <dbReference type="SAM" id="Phobius"/>
    </source>
</evidence>
<dbReference type="CDD" id="cd06261">
    <property type="entry name" value="TM_PBP2"/>
    <property type="match status" value="1"/>
</dbReference>
<dbReference type="SUPFAM" id="SSF161098">
    <property type="entry name" value="MetI-like"/>
    <property type="match status" value="1"/>
</dbReference>
<organism evidence="9">
    <name type="scientific">mine drainage metagenome</name>
    <dbReference type="NCBI Taxonomy" id="410659"/>
    <lineage>
        <taxon>unclassified sequences</taxon>
        <taxon>metagenomes</taxon>
        <taxon>ecological metagenomes</taxon>
    </lineage>
</organism>
<sequence>MVAFWLIFVTLLLPIEVRFYPTYKVTAELGLLNGLPGLILPLVASATATFLFRQFFLTFPPELADAARVDGCGPMRFLLKMVLPLSKVNLAAIFTLEFIYGWNQYLWPLLITSSPSQSTVVMGMREMIASAQSFAVPEWNLVMAVAIVALVPPVVVVV</sequence>
<keyword evidence="2" id="KW-0813">Transport</keyword>
<accession>T0YV80</accession>
<dbReference type="GO" id="GO:0055085">
    <property type="term" value="P:transmembrane transport"/>
    <property type="evidence" value="ECO:0007669"/>
    <property type="project" value="InterPro"/>
</dbReference>
<dbReference type="InterPro" id="IPR035906">
    <property type="entry name" value="MetI-like_sf"/>
</dbReference>
<protein>
    <submittedName>
        <fullName evidence="9">Glycerol-3-phosphate transporter membrane protein</fullName>
    </submittedName>
</protein>
<comment type="subcellular location">
    <subcellularLocation>
        <location evidence="1">Cell membrane</location>
        <topology evidence="1">Multi-pass membrane protein</topology>
    </subcellularLocation>
</comment>
<feature type="transmembrane region" description="Helical" evidence="7">
    <location>
        <begin position="77"/>
        <end position="100"/>
    </location>
</feature>
<feature type="domain" description="ABC transmembrane type-1" evidence="8">
    <location>
        <begin position="1"/>
        <end position="158"/>
    </location>
</feature>
<reference evidence="9" key="1">
    <citation type="submission" date="2013-08" db="EMBL/GenBank/DDBJ databases">
        <authorList>
            <person name="Mendez C."/>
            <person name="Richter M."/>
            <person name="Ferrer M."/>
            <person name="Sanchez J."/>
        </authorList>
    </citation>
    <scope>NUCLEOTIDE SEQUENCE</scope>
</reference>
<proteinExistence type="predicted"/>
<dbReference type="EMBL" id="AUZY01010857">
    <property type="protein sequence ID" value="EQD36938.1"/>
    <property type="molecule type" value="Genomic_DNA"/>
</dbReference>
<gene>
    <name evidence="9" type="ORF">B1B_16324</name>
</gene>
<keyword evidence="5 7" id="KW-1133">Transmembrane helix</keyword>
<feature type="transmembrane region" description="Helical" evidence="7">
    <location>
        <begin position="139"/>
        <end position="157"/>
    </location>
</feature>
<evidence type="ECO:0000256" key="6">
    <source>
        <dbReference type="ARBA" id="ARBA00023136"/>
    </source>
</evidence>
<name>T0YV80_9ZZZZ</name>
<feature type="transmembrane region" description="Helical" evidence="7">
    <location>
        <begin position="35"/>
        <end position="56"/>
    </location>
</feature>
<dbReference type="PANTHER" id="PTHR43744">
    <property type="entry name" value="ABC TRANSPORTER PERMEASE PROTEIN MG189-RELATED-RELATED"/>
    <property type="match status" value="1"/>
</dbReference>
<feature type="non-terminal residue" evidence="9">
    <location>
        <position position="158"/>
    </location>
</feature>
<dbReference type="PROSITE" id="PS50928">
    <property type="entry name" value="ABC_TM1"/>
    <property type="match status" value="1"/>
</dbReference>
<reference evidence="9" key="2">
    <citation type="journal article" date="2014" name="ISME J.">
        <title>Microbial stratification in low pH oxic and suboxic macroscopic growths along an acid mine drainage.</title>
        <authorList>
            <person name="Mendez-Garcia C."/>
            <person name="Mesa V."/>
            <person name="Sprenger R.R."/>
            <person name="Richter M."/>
            <person name="Diez M.S."/>
            <person name="Solano J."/>
            <person name="Bargiela R."/>
            <person name="Golyshina O.V."/>
            <person name="Manteca A."/>
            <person name="Ramos J.L."/>
            <person name="Gallego J.R."/>
            <person name="Llorente I."/>
            <person name="Martins Dos Santos V.A."/>
            <person name="Jensen O.N."/>
            <person name="Pelaez A.I."/>
            <person name="Sanchez J."/>
            <person name="Ferrer M."/>
        </authorList>
    </citation>
    <scope>NUCLEOTIDE SEQUENCE</scope>
</reference>
<evidence type="ECO:0000256" key="4">
    <source>
        <dbReference type="ARBA" id="ARBA00022692"/>
    </source>
</evidence>
<evidence type="ECO:0000256" key="3">
    <source>
        <dbReference type="ARBA" id="ARBA00022475"/>
    </source>
</evidence>